<protein>
    <submittedName>
        <fullName evidence="2">Antirepressor</fullName>
    </submittedName>
</protein>
<dbReference type="SMART" id="SM01040">
    <property type="entry name" value="Bro-N"/>
    <property type="match status" value="1"/>
</dbReference>
<proteinExistence type="predicted"/>
<sequence>MAISLCFNEFTFSPVIRDSQPWFKSSELARALGYKDENSVRRIYERNADEFTENMTQVVENLDTVNLTVRARIFSLRGCHLLAMFARTPVAKAFRKWVLDVIERYGDRVPVDAQTPITGALSRISSRTIAGELHKRHSTVLDAISRAAAVCPQRDAFVRGNYVDAKGQRCPQYMVSREGIIFLSQSYAARQTDAWRNILDTLSSVPEVVTRRPVPQRLPGLPATERLFADIEKALFALDGTENWTHITVRRELSGIGSVPFEVEKAIKHHINAAWYSLGLAQSSLQAALALRKLA</sequence>
<dbReference type="EMBL" id="BK015332">
    <property type="protein sequence ID" value="DAE01787.1"/>
    <property type="molecule type" value="Genomic_DNA"/>
</dbReference>
<dbReference type="PROSITE" id="PS51750">
    <property type="entry name" value="BRO_N"/>
    <property type="match status" value="1"/>
</dbReference>
<accession>A0A8S5P5T0</accession>
<reference evidence="2" key="1">
    <citation type="journal article" date="2021" name="Proc. Natl. Acad. Sci. U.S.A.">
        <title>A Catalog of Tens of Thousands of Viruses from Human Metagenomes Reveals Hidden Associations with Chronic Diseases.</title>
        <authorList>
            <person name="Tisza M.J."/>
            <person name="Buck C.B."/>
        </authorList>
    </citation>
    <scope>NUCLEOTIDE SEQUENCE</scope>
    <source>
        <strain evidence="2">Ct3yx7</strain>
    </source>
</reference>
<name>A0A8S5P5T0_9CAUD</name>
<evidence type="ECO:0000259" key="1">
    <source>
        <dbReference type="PROSITE" id="PS51750"/>
    </source>
</evidence>
<dbReference type="Pfam" id="PF02498">
    <property type="entry name" value="Bro-N"/>
    <property type="match status" value="1"/>
</dbReference>
<dbReference type="InterPro" id="IPR003497">
    <property type="entry name" value="BRO_N_domain"/>
</dbReference>
<organism evidence="2">
    <name type="scientific">Siphoviridae sp. ct3yx7</name>
    <dbReference type="NCBI Taxonomy" id="2825326"/>
    <lineage>
        <taxon>Viruses</taxon>
        <taxon>Duplodnaviria</taxon>
        <taxon>Heunggongvirae</taxon>
        <taxon>Uroviricota</taxon>
        <taxon>Caudoviricetes</taxon>
    </lineage>
</organism>
<evidence type="ECO:0000313" key="2">
    <source>
        <dbReference type="EMBL" id="DAE01787.1"/>
    </source>
</evidence>
<feature type="domain" description="Bro-N" evidence="1">
    <location>
        <begin position="1"/>
        <end position="116"/>
    </location>
</feature>